<evidence type="ECO:0000313" key="3">
    <source>
        <dbReference type="Proteomes" id="UP000320055"/>
    </source>
</evidence>
<evidence type="ECO:0000256" key="1">
    <source>
        <dbReference type="SAM" id="Coils"/>
    </source>
</evidence>
<proteinExistence type="predicted"/>
<evidence type="ECO:0000313" key="2">
    <source>
        <dbReference type="EMBL" id="VEP14022.1"/>
    </source>
</evidence>
<dbReference type="AlphaFoldDB" id="A0A563VRC7"/>
<accession>A0A563VRC7</accession>
<sequence length="212" mass="23765">MSKITRPALKALSTLSGRFGFPIEAYLRFYDDAKTEQREAQLDEMILNGQNLTREALEQIFETKGEIQELREQLILGIQAIAEIILQNRELLSNLQTLENKIPNLISHHSGILEENGFITQKILTDEISKLYSADPNLFLATIGSAGFPLETISQGNAPKVIVFHFLTRCSALELNQQVKIFSSLSEANPGNKSLQVVTSLLRERLLSQIQV</sequence>
<dbReference type="Proteomes" id="UP000320055">
    <property type="component" value="Unassembled WGS sequence"/>
</dbReference>
<dbReference type="RefSeq" id="WP_144872264.1">
    <property type="nucleotide sequence ID" value="NZ_LR213977.1"/>
</dbReference>
<gene>
    <name evidence="2" type="ORF">H1P_2320007</name>
</gene>
<feature type="coiled-coil region" evidence="1">
    <location>
        <begin position="53"/>
        <end position="101"/>
    </location>
</feature>
<reference evidence="2 3" key="1">
    <citation type="submission" date="2019-01" db="EMBL/GenBank/DDBJ databases">
        <authorList>
            <person name="Brito A."/>
        </authorList>
    </citation>
    <scope>NUCLEOTIDE SEQUENCE [LARGE SCALE GENOMIC DNA]</scope>
    <source>
        <strain evidence="2">1</strain>
    </source>
</reference>
<dbReference type="OrthoDB" id="582779at2"/>
<dbReference type="EMBL" id="CAACVJ010000149">
    <property type="protein sequence ID" value="VEP14022.1"/>
    <property type="molecule type" value="Genomic_DNA"/>
</dbReference>
<keyword evidence="1" id="KW-0175">Coiled coil</keyword>
<organism evidence="2 3">
    <name type="scientific">Hyella patelloides LEGE 07179</name>
    <dbReference type="NCBI Taxonomy" id="945734"/>
    <lineage>
        <taxon>Bacteria</taxon>
        <taxon>Bacillati</taxon>
        <taxon>Cyanobacteriota</taxon>
        <taxon>Cyanophyceae</taxon>
        <taxon>Pleurocapsales</taxon>
        <taxon>Hyellaceae</taxon>
        <taxon>Hyella</taxon>
    </lineage>
</organism>
<name>A0A563VRC7_9CYAN</name>
<keyword evidence="3" id="KW-1185">Reference proteome</keyword>
<protein>
    <submittedName>
        <fullName evidence="2">Uncharacterized protein</fullName>
    </submittedName>
</protein>